<dbReference type="RefSeq" id="XP_002480825.1">
    <property type="nucleotide sequence ID" value="XM_002480780.1"/>
</dbReference>
<dbReference type="HOGENOM" id="CLU_048953_0_0_1"/>
<evidence type="ECO:0000256" key="2">
    <source>
        <dbReference type="ARBA" id="ARBA00005830"/>
    </source>
</evidence>
<dbReference type="GeneID" id="8101888"/>
<keyword evidence="7" id="KW-1185">Reference proteome</keyword>
<evidence type="ECO:0000256" key="1">
    <source>
        <dbReference type="ARBA" id="ARBA00001962"/>
    </source>
</evidence>
<keyword evidence="6" id="KW-0223">Dioxygenase</keyword>
<evidence type="ECO:0000313" key="7">
    <source>
        <dbReference type="Proteomes" id="UP000001745"/>
    </source>
</evidence>
<dbReference type="eggNOG" id="KOG3290">
    <property type="taxonomic scope" value="Eukaryota"/>
</dbReference>
<dbReference type="AlphaFoldDB" id="B8M878"/>
<organism evidence="6 7">
    <name type="scientific">Talaromyces stipitatus (strain ATCC 10500 / CBS 375.48 / QM 6759 / NRRL 1006)</name>
    <name type="common">Penicillium stipitatum</name>
    <dbReference type="NCBI Taxonomy" id="441959"/>
    <lineage>
        <taxon>Eukaryota</taxon>
        <taxon>Fungi</taxon>
        <taxon>Dikarya</taxon>
        <taxon>Ascomycota</taxon>
        <taxon>Pezizomycotina</taxon>
        <taxon>Eurotiomycetes</taxon>
        <taxon>Eurotiomycetidae</taxon>
        <taxon>Eurotiales</taxon>
        <taxon>Trichocomaceae</taxon>
        <taxon>Talaromyces</taxon>
        <taxon>Talaromyces sect. Talaromyces</taxon>
    </lineage>
</organism>
<dbReference type="OrthoDB" id="445007at2759"/>
<dbReference type="EMBL" id="EQ962654">
    <property type="protein sequence ID" value="EED20391.1"/>
    <property type="molecule type" value="Genomic_DNA"/>
</dbReference>
<sequence length="385" mass="42492">MKESSKNSEGMLVFIDAGVRAAAKPQQTAPNLERTTLNGKRKTAPLAPGRILFYRNPVDMPGTIVNEQGLTPEQLEFFNENGFLVIPQYLSPEEIQSLLTTTNDLLENFELSTHPMTRFTTGDDGEAEGDEKAKHVGDNYFLSSGDKIHFFFEPDAVAPPDDTAQDKTPKLLKPKHLAINKIGHALHSKSPPFQKITISKRNAAIAQSLGFKDPRCLQSMVICKQPSIGGPVPAHRDSEFLYTSPPSAVGYWVALQDATPGNASLGMWKGSHKGNKGGHIRRRFVRAPEGGTTFVTNDGPSLPLGKEEEASGQEEDKDFEILDVKAGDLVLIHGNVLHKSEKNTSDRSRYAYTFHVIEGAEGWIYDERNWLQPPKEGFSRLNDAL</sequence>
<dbReference type="PhylomeDB" id="B8M878"/>
<dbReference type="Proteomes" id="UP000001745">
    <property type="component" value="Unassembled WGS sequence"/>
</dbReference>
<evidence type="ECO:0000256" key="4">
    <source>
        <dbReference type="ARBA" id="ARBA00023004"/>
    </source>
</evidence>
<evidence type="ECO:0000313" key="6">
    <source>
        <dbReference type="EMBL" id="EED20391.1"/>
    </source>
</evidence>
<dbReference type="InParanoid" id="B8M878"/>
<dbReference type="PANTHER" id="PTHR20883">
    <property type="entry name" value="PHYTANOYL-COA DIOXYGENASE DOMAIN CONTAINING 1"/>
    <property type="match status" value="1"/>
</dbReference>
<evidence type="ECO:0000256" key="3">
    <source>
        <dbReference type="ARBA" id="ARBA00022723"/>
    </source>
</evidence>
<protein>
    <submittedName>
        <fullName evidence="6">Phytanoyl-CoA dioxygenase family protein</fullName>
    </submittedName>
</protein>
<keyword evidence="3" id="KW-0479">Metal-binding</keyword>
<dbReference type="GO" id="GO:0051213">
    <property type="term" value="F:dioxygenase activity"/>
    <property type="evidence" value="ECO:0007669"/>
    <property type="project" value="UniProtKB-KW"/>
</dbReference>
<evidence type="ECO:0000256" key="5">
    <source>
        <dbReference type="SAM" id="MobiDB-lite"/>
    </source>
</evidence>
<dbReference type="InterPro" id="IPR008775">
    <property type="entry name" value="Phytyl_CoA_dOase-like"/>
</dbReference>
<dbReference type="STRING" id="441959.B8M878"/>
<gene>
    <name evidence="6" type="ORF">TSTA_036170</name>
</gene>
<dbReference type="OMA" id="KYSEDNW"/>
<name>B8M878_TALSN</name>
<dbReference type="PANTHER" id="PTHR20883:SF15">
    <property type="entry name" value="PHYTANOYL-COA DIOXYGENASE DOMAIN-CONTAINING PROTEIN 1"/>
    <property type="match status" value="1"/>
</dbReference>
<dbReference type="GO" id="GO:0046872">
    <property type="term" value="F:metal ion binding"/>
    <property type="evidence" value="ECO:0007669"/>
    <property type="project" value="UniProtKB-KW"/>
</dbReference>
<proteinExistence type="inferred from homology"/>
<comment type="cofactor">
    <cofactor evidence="1">
        <name>Fe cation</name>
        <dbReference type="ChEBI" id="CHEBI:24875"/>
    </cofactor>
</comment>
<reference evidence="7" key="1">
    <citation type="journal article" date="2015" name="Genome Announc.">
        <title>Genome sequence of the AIDS-associated pathogen Penicillium marneffei (ATCC18224) and its near taxonomic relative Talaromyces stipitatus (ATCC10500).</title>
        <authorList>
            <person name="Nierman W.C."/>
            <person name="Fedorova-Abrams N.D."/>
            <person name="Andrianopoulos A."/>
        </authorList>
    </citation>
    <scope>NUCLEOTIDE SEQUENCE [LARGE SCALE GENOMIC DNA]</scope>
    <source>
        <strain evidence="7">ATCC 10500 / CBS 375.48 / QM 6759 / NRRL 1006</strain>
    </source>
</reference>
<keyword evidence="6" id="KW-0560">Oxidoreductase</keyword>
<keyword evidence="4" id="KW-0408">Iron</keyword>
<dbReference type="SUPFAM" id="SSF51197">
    <property type="entry name" value="Clavaminate synthase-like"/>
    <property type="match status" value="1"/>
</dbReference>
<dbReference type="Gene3D" id="2.60.120.620">
    <property type="entry name" value="q2cbj1_9rhob like domain"/>
    <property type="match status" value="1"/>
</dbReference>
<dbReference type="VEuPathDB" id="FungiDB:TSTA_036170"/>
<comment type="similarity">
    <text evidence="2">Belongs to the PhyH family.</text>
</comment>
<accession>B8M878</accession>
<dbReference type="Pfam" id="PF05721">
    <property type="entry name" value="PhyH"/>
    <property type="match status" value="1"/>
</dbReference>
<feature type="region of interest" description="Disordered" evidence="5">
    <location>
        <begin position="296"/>
        <end position="315"/>
    </location>
</feature>